<evidence type="ECO:0000313" key="5">
    <source>
        <dbReference type="EMBL" id="OOV34593.1"/>
    </source>
</evidence>
<keyword evidence="2 3" id="KW-0802">TPR repeat</keyword>
<feature type="repeat" description="TPR" evidence="3">
    <location>
        <begin position="122"/>
        <end position="155"/>
    </location>
</feature>
<dbReference type="PANTHER" id="PTHR44943:SF8">
    <property type="entry name" value="TPR REPEAT-CONTAINING PROTEIN MJ0263"/>
    <property type="match status" value="1"/>
</dbReference>
<evidence type="ECO:0000313" key="6">
    <source>
        <dbReference type="Proteomes" id="UP000242590"/>
    </source>
</evidence>
<feature type="region of interest" description="Disordered" evidence="4">
    <location>
        <begin position="300"/>
        <end position="328"/>
    </location>
</feature>
<proteinExistence type="predicted"/>
<feature type="compositionally biased region" description="Acidic residues" evidence="4">
    <location>
        <begin position="312"/>
        <end position="328"/>
    </location>
</feature>
<dbReference type="EMBL" id="MWLE01000075">
    <property type="protein sequence ID" value="OOV34593.1"/>
    <property type="molecule type" value="Genomic_DNA"/>
</dbReference>
<name>A0A1T1D1U3_9SYNE</name>
<sequence>MFVVGTHGSGPVLFPRGLRLSLVTAGLGFCLAAPAPALVPYVYIPREEELEASALSIAQAADQVLQNGQLEDAANLADLSVRLLPSNPRNWLLLAEARLRNRDSAAAKEALAQAKLLDPDNAGVWFAEASLAMADDDFANAETLIRKGLDLDPENANAYFDLGNALFLQGQGEEALAAFQEAAAKQDNFWAAINNQGLVLYEADQLEAAMESWRQAIAINDQVAEPELALAAALYNHGDQQESTIGMAIRALDREPEYVEEDFQESQLWGEKLRVATRELFTDSRLQNAVERARAIARLRRLERDDTTPSPEQDELEEDMPEEDNTLP</sequence>
<dbReference type="Gene3D" id="1.25.40.10">
    <property type="entry name" value="Tetratricopeptide repeat domain"/>
    <property type="match status" value="1"/>
</dbReference>
<dbReference type="Proteomes" id="UP000242590">
    <property type="component" value="Unassembled WGS sequence"/>
</dbReference>
<evidence type="ECO:0000256" key="2">
    <source>
        <dbReference type="ARBA" id="ARBA00022803"/>
    </source>
</evidence>
<accession>A0A1T1D1U3</accession>
<dbReference type="InterPro" id="IPR011990">
    <property type="entry name" value="TPR-like_helical_dom_sf"/>
</dbReference>
<dbReference type="AlphaFoldDB" id="A0A1T1D1U3"/>
<protein>
    <submittedName>
        <fullName evidence="5">Uncharacterized protein</fullName>
    </submittedName>
</protein>
<dbReference type="SUPFAM" id="SSF48452">
    <property type="entry name" value="TPR-like"/>
    <property type="match status" value="1"/>
</dbReference>
<feature type="repeat" description="TPR" evidence="3">
    <location>
        <begin position="156"/>
        <end position="189"/>
    </location>
</feature>
<dbReference type="InterPro" id="IPR051685">
    <property type="entry name" value="Ycf3/AcsC/BcsC/TPR_MFPF"/>
</dbReference>
<dbReference type="PANTHER" id="PTHR44943">
    <property type="entry name" value="CELLULOSE SYNTHASE OPERON PROTEIN C"/>
    <property type="match status" value="1"/>
</dbReference>
<gene>
    <name evidence="5" type="ORF">BV53_05435</name>
</gene>
<reference evidence="5 6" key="1">
    <citation type="submission" date="2017-02" db="EMBL/GenBank/DDBJ databases">
        <title>Draft Genome Sequences of 'Candidatus Synechococcus spongiarum', Cyanobacterial Symbionts of the Mediterranean Sponge Aplysina aerophoba from two locations.</title>
        <authorList>
            <person name="Slaby B.M."/>
            <person name="Hentschel U."/>
        </authorList>
    </citation>
    <scope>NUCLEOTIDE SEQUENCE [LARGE SCALE GENOMIC DNA]</scope>
    <source>
        <strain evidence="5">LMB bulk15N</strain>
    </source>
</reference>
<dbReference type="InterPro" id="IPR019734">
    <property type="entry name" value="TPR_rpt"/>
</dbReference>
<dbReference type="Pfam" id="PF13181">
    <property type="entry name" value="TPR_8"/>
    <property type="match status" value="1"/>
</dbReference>
<dbReference type="Pfam" id="PF13432">
    <property type="entry name" value="TPR_16"/>
    <property type="match status" value="1"/>
</dbReference>
<evidence type="ECO:0000256" key="1">
    <source>
        <dbReference type="ARBA" id="ARBA00022737"/>
    </source>
</evidence>
<keyword evidence="1" id="KW-0677">Repeat</keyword>
<evidence type="ECO:0000256" key="3">
    <source>
        <dbReference type="PROSITE-ProRule" id="PRU00339"/>
    </source>
</evidence>
<evidence type="ECO:0000256" key="4">
    <source>
        <dbReference type="SAM" id="MobiDB-lite"/>
    </source>
</evidence>
<comment type="caution">
    <text evidence="5">The sequence shown here is derived from an EMBL/GenBank/DDBJ whole genome shotgun (WGS) entry which is preliminary data.</text>
</comment>
<organism evidence="5 6">
    <name type="scientific">Candidatus Synechococcus spongiarum LMB bulk15N</name>
    <dbReference type="NCBI Taxonomy" id="1943583"/>
    <lineage>
        <taxon>Bacteria</taxon>
        <taxon>Bacillati</taxon>
        <taxon>Cyanobacteriota</taxon>
        <taxon>Cyanophyceae</taxon>
        <taxon>Synechococcales</taxon>
        <taxon>Synechococcaceae</taxon>
        <taxon>Synechococcus</taxon>
    </lineage>
</organism>
<dbReference type="SMART" id="SM00028">
    <property type="entry name" value="TPR"/>
    <property type="match status" value="4"/>
</dbReference>
<dbReference type="PROSITE" id="PS50005">
    <property type="entry name" value="TPR"/>
    <property type="match status" value="2"/>
</dbReference>